<reference evidence="1" key="1">
    <citation type="submission" date="2019-03" db="EMBL/GenBank/DDBJ databases">
        <title>Long read genome sequence of the mycoparasitic Pythium oligandrum ATCC 38472 isolated from sugarbeet rhizosphere.</title>
        <authorList>
            <person name="Gaulin E."/>
        </authorList>
    </citation>
    <scope>NUCLEOTIDE SEQUENCE</scope>
    <source>
        <strain evidence="1">ATCC 38472_TT</strain>
    </source>
</reference>
<sequence length="687" mass="76327">MADEVATLMSPWWKALRYATPDISSKTTSDHVYSAYEAIELSIDLGISMDGRTLDVVAREAIELVALLAFVDYDAYLQGLMSCISCAATMFCPEREQFSPRFNIKFDVAEDDDLDDQENQQMVTKELQHAVQRMFEPLLLKQRSPAYRETREQLLGRAGCPDLRRKYESLKTPVVMMSDTWNSGVLDDFLSMAEAVYARQRQPQDSNAVTSQLVLEAVDITVDYPQESRARAAKLGAHLAQRAIPLRRLAVNETEGAASIICGGMTVASPTHYDMLCSDITIEDSFDSDEETTAVFSSIAANQVLKSMMMCWIVNWNEPDSATIHRSVLKWAAFVAFSPYAMNSLDYFDFECNALSLQDAAAIAEVVSAANPLQVLLNSSEEECKTSSLLEDVELPVDSHGTSAKLRAGLNVWVVHNRSTEPFMMVLVPGHGVHRMDRSKLSTPVKPVLTTPAENVFLMLSDEVGDMGGFPGLIPMLDAVGKQLAGLDIWIGSSVHELTMMDIRNILRSCPRLKYLMINGAQVESLDGIVDAYEADDCRIQQLLLSTITMTNGNGTERFLDALEHEDSAVSRHLLEFRVDDLSWLARDIENATRLAKVLNRNRTLQVVIACTSAGQDDARVKALEQQIDKDVFVRCDLLPLRSKLAFLSAMSSSVYPAAEHVDSEVARMIFDFASPGIKRVVHVVHR</sequence>
<evidence type="ECO:0000313" key="2">
    <source>
        <dbReference type="Proteomes" id="UP000794436"/>
    </source>
</evidence>
<dbReference type="EMBL" id="SPLM01000004">
    <property type="protein sequence ID" value="TMW67588.1"/>
    <property type="molecule type" value="Genomic_DNA"/>
</dbReference>
<comment type="caution">
    <text evidence="1">The sequence shown here is derived from an EMBL/GenBank/DDBJ whole genome shotgun (WGS) entry which is preliminary data.</text>
</comment>
<organism evidence="1 2">
    <name type="scientific">Pythium oligandrum</name>
    <name type="common">Mycoparasitic fungus</name>
    <dbReference type="NCBI Taxonomy" id="41045"/>
    <lineage>
        <taxon>Eukaryota</taxon>
        <taxon>Sar</taxon>
        <taxon>Stramenopiles</taxon>
        <taxon>Oomycota</taxon>
        <taxon>Peronosporomycetes</taxon>
        <taxon>Pythiales</taxon>
        <taxon>Pythiaceae</taxon>
        <taxon>Pythium</taxon>
    </lineage>
</organism>
<keyword evidence="2" id="KW-1185">Reference proteome</keyword>
<dbReference type="AlphaFoldDB" id="A0A8K1FRH6"/>
<gene>
    <name evidence="1" type="ORF">Poli38472_011208</name>
</gene>
<dbReference type="OrthoDB" id="93140at2759"/>
<evidence type="ECO:0000313" key="1">
    <source>
        <dbReference type="EMBL" id="TMW67588.1"/>
    </source>
</evidence>
<proteinExistence type="predicted"/>
<name>A0A8K1FRH6_PYTOL</name>
<protein>
    <submittedName>
        <fullName evidence="1">Uncharacterized protein</fullName>
    </submittedName>
</protein>
<accession>A0A8K1FRH6</accession>
<dbReference type="Proteomes" id="UP000794436">
    <property type="component" value="Unassembled WGS sequence"/>
</dbReference>